<keyword evidence="2" id="KW-0472">Membrane</keyword>
<accession>A0A6G0X721</accession>
<dbReference type="Proteomes" id="UP000481153">
    <property type="component" value="Unassembled WGS sequence"/>
</dbReference>
<proteinExistence type="predicted"/>
<sequence>MVDGFWSTAFSLGTIIFMVCCCVNKCCKSDKPVEANTPAAVPIETPPLPARRPPQIEPKASTPVAPYVQIQMPSSHQPPIHANQANSAHVNLDVQVAWPPPEPHNDNYRVDYNVVFGCKVGFGESSFGAGRS</sequence>
<reference evidence="3 4" key="1">
    <citation type="submission" date="2019-07" db="EMBL/GenBank/DDBJ databases">
        <title>Genomics analysis of Aphanomyces spp. identifies a new class of oomycete effector associated with host adaptation.</title>
        <authorList>
            <person name="Gaulin E."/>
        </authorList>
    </citation>
    <scope>NUCLEOTIDE SEQUENCE [LARGE SCALE GENOMIC DNA]</scope>
    <source>
        <strain evidence="3 4">ATCC 201684</strain>
    </source>
</reference>
<keyword evidence="4" id="KW-1185">Reference proteome</keyword>
<evidence type="ECO:0000256" key="2">
    <source>
        <dbReference type="SAM" id="Phobius"/>
    </source>
</evidence>
<evidence type="ECO:0000313" key="4">
    <source>
        <dbReference type="Proteomes" id="UP000481153"/>
    </source>
</evidence>
<dbReference type="EMBL" id="VJMJ01000093">
    <property type="protein sequence ID" value="KAF0735792.1"/>
    <property type="molecule type" value="Genomic_DNA"/>
</dbReference>
<evidence type="ECO:0000313" key="3">
    <source>
        <dbReference type="EMBL" id="KAF0735792.1"/>
    </source>
</evidence>
<dbReference type="AlphaFoldDB" id="A0A6G0X721"/>
<name>A0A6G0X721_9STRA</name>
<comment type="caution">
    <text evidence="3">The sequence shown here is derived from an EMBL/GenBank/DDBJ whole genome shotgun (WGS) entry which is preliminary data.</text>
</comment>
<keyword evidence="2" id="KW-1133">Transmembrane helix</keyword>
<protein>
    <submittedName>
        <fullName evidence="3">Uncharacterized protein</fullName>
    </submittedName>
</protein>
<feature type="transmembrane region" description="Helical" evidence="2">
    <location>
        <begin position="6"/>
        <end position="23"/>
    </location>
</feature>
<feature type="region of interest" description="Disordered" evidence="1">
    <location>
        <begin position="38"/>
        <end position="60"/>
    </location>
</feature>
<evidence type="ECO:0000256" key="1">
    <source>
        <dbReference type="SAM" id="MobiDB-lite"/>
    </source>
</evidence>
<organism evidence="3 4">
    <name type="scientific">Aphanomyces euteiches</name>
    <dbReference type="NCBI Taxonomy" id="100861"/>
    <lineage>
        <taxon>Eukaryota</taxon>
        <taxon>Sar</taxon>
        <taxon>Stramenopiles</taxon>
        <taxon>Oomycota</taxon>
        <taxon>Saprolegniomycetes</taxon>
        <taxon>Saprolegniales</taxon>
        <taxon>Verrucalvaceae</taxon>
        <taxon>Aphanomyces</taxon>
    </lineage>
</organism>
<keyword evidence="2" id="KW-0812">Transmembrane</keyword>
<feature type="compositionally biased region" description="Pro residues" evidence="1">
    <location>
        <begin position="44"/>
        <end position="56"/>
    </location>
</feature>
<gene>
    <name evidence="3" type="ORF">Ae201684_007797</name>
</gene>